<evidence type="ECO:0000256" key="8">
    <source>
        <dbReference type="ARBA" id="ARBA00023136"/>
    </source>
</evidence>
<evidence type="ECO:0000256" key="9">
    <source>
        <dbReference type="SAM" id="Coils"/>
    </source>
</evidence>
<dbReference type="PANTHER" id="PTHR21230">
    <property type="entry name" value="VESICLE TRANSPORT V-SNARE PROTEIN VTI1-RELATED"/>
    <property type="match status" value="1"/>
</dbReference>
<keyword evidence="6 10" id="KW-1133">Transmembrane helix</keyword>
<evidence type="ECO:0000256" key="10">
    <source>
        <dbReference type="SAM" id="Phobius"/>
    </source>
</evidence>
<dbReference type="Pfam" id="PF05008">
    <property type="entry name" value="V-SNARE"/>
    <property type="match status" value="1"/>
</dbReference>
<organism evidence="12 13">
    <name type="scientific">Stentor coeruleus</name>
    <dbReference type="NCBI Taxonomy" id="5963"/>
    <lineage>
        <taxon>Eukaryota</taxon>
        <taxon>Sar</taxon>
        <taxon>Alveolata</taxon>
        <taxon>Ciliophora</taxon>
        <taxon>Postciliodesmatophora</taxon>
        <taxon>Heterotrichea</taxon>
        <taxon>Heterotrichida</taxon>
        <taxon>Stentoridae</taxon>
        <taxon>Stentor</taxon>
    </lineage>
</organism>
<dbReference type="Proteomes" id="UP000187209">
    <property type="component" value="Unassembled WGS sequence"/>
</dbReference>
<evidence type="ECO:0000256" key="4">
    <source>
        <dbReference type="ARBA" id="ARBA00022692"/>
    </source>
</evidence>
<dbReference type="SUPFAM" id="SSF58038">
    <property type="entry name" value="SNARE fusion complex"/>
    <property type="match status" value="1"/>
</dbReference>
<keyword evidence="7 9" id="KW-0175">Coiled coil</keyword>
<dbReference type="Gene3D" id="1.20.5.110">
    <property type="match status" value="1"/>
</dbReference>
<dbReference type="OrthoDB" id="294681at2759"/>
<dbReference type="GO" id="GO:0006906">
    <property type="term" value="P:vesicle fusion"/>
    <property type="evidence" value="ECO:0007669"/>
    <property type="project" value="TreeGrafter"/>
</dbReference>
<evidence type="ECO:0000313" key="12">
    <source>
        <dbReference type="EMBL" id="OMJ78409.1"/>
    </source>
</evidence>
<dbReference type="GO" id="GO:0006886">
    <property type="term" value="P:intracellular protein transport"/>
    <property type="evidence" value="ECO:0007669"/>
    <property type="project" value="InterPro"/>
</dbReference>
<comment type="similarity">
    <text evidence="2">Belongs to the VTI1 family.</text>
</comment>
<dbReference type="EMBL" id="MPUH01000523">
    <property type="protein sequence ID" value="OMJ78409.1"/>
    <property type="molecule type" value="Genomic_DNA"/>
</dbReference>
<protein>
    <recommendedName>
        <fullName evidence="11">Vesicle transport v-SNARE N-terminal domain-containing protein</fullName>
    </recommendedName>
</protein>
<dbReference type="GO" id="GO:0005484">
    <property type="term" value="F:SNAP receptor activity"/>
    <property type="evidence" value="ECO:0007669"/>
    <property type="project" value="TreeGrafter"/>
</dbReference>
<dbReference type="GO" id="GO:0005789">
    <property type="term" value="C:endoplasmic reticulum membrane"/>
    <property type="evidence" value="ECO:0007669"/>
    <property type="project" value="TreeGrafter"/>
</dbReference>
<keyword evidence="5" id="KW-0653">Protein transport</keyword>
<evidence type="ECO:0000313" key="13">
    <source>
        <dbReference type="Proteomes" id="UP000187209"/>
    </source>
</evidence>
<comment type="caution">
    <text evidence="12">The sequence shown here is derived from an EMBL/GenBank/DDBJ whole genome shotgun (WGS) entry which is preliminary data.</text>
</comment>
<keyword evidence="13" id="KW-1185">Reference proteome</keyword>
<keyword evidence="4 10" id="KW-0812">Transmembrane</keyword>
<dbReference type="Gene3D" id="1.20.58.400">
    <property type="entry name" value="t-snare proteins"/>
    <property type="match status" value="1"/>
</dbReference>
<evidence type="ECO:0000256" key="6">
    <source>
        <dbReference type="ARBA" id="ARBA00022989"/>
    </source>
</evidence>
<feature type="domain" description="Vesicle transport v-SNARE N-terminal" evidence="11">
    <location>
        <begin position="1"/>
        <end position="88"/>
    </location>
</feature>
<evidence type="ECO:0000256" key="2">
    <source>
        <dbReference type="ARBA" id="ARBA00006108"/>
    </source>
</evidence>
<evidence type="ECO:0000256" key="7">
    <source>
        <dbReference type="ARBA" id="ARBA00023054"/>
    </source>
</evidence>
<dbReference type="GO" id="GO:0031201">
    <property type="term" value="C:SNARE complex"/>
    <property type="evidence" value="ECO:0007669"/>
    <property type="project" value="TreeGrafter"/>
</dbReference>
<dbReference type="GO" id="GO:0031902">
    <property type="term" value="C:late endosome membrane"/>
    <property type="evidence" value="ECO:0007669"/>
    <property type="project" value="TreeGrafter"/>
</dbReference>
<comment type="subcellular location">
    <subcellularLocation>
        <location evidence="1">Membrane</location>
        <topology evidence="1">Single-pass type IV membrane protein</topology>
    </subcellularLocation>
</comment>
<reference evidence="12 13" key="1">
    <citation type="submission" date="2016-11" db="EMBL/GenBank/DDBJ databases">
        <title>The macronuclear genome of Stentor coeruleus: a giant cell with tiny introns.</title>
        <authorList>
            <person name="Slabodnick M."/>
            <person name="Ruby J.G."/>
            <person name="Reiff S.B."/>
            <person name="Swart E.C."/>
            <person name="Gosai S."/>
            <person name="Prabakaran S."/>
            <person name="Witkowska E."/>
            <person name="Larue G.E."/>
            <person name="Fisher S."/>
            <person name="Freeman R.M."/>
            <person name="Gunawardena J."/>
            <person name="Chu W."/>
            <person name="Stover N.A."/>
            <person name="Gregory B.D."/>
            <person name="Nowacki M."/>
            <person name="Derisi J."/>
            <person name="Roy S.W."/>
            <person name="Marshall W.F."/>
            <person name="Sood P."/>
        </authorList>
    </citation>
    <scope>NUCLEOTIDE SEQUENCE [LARGE SCALE GENOMIC DNA]</scope>
    <source>
        <strain evidence="12">WM001</strain>
    </source>
</reference>
<evidence type="ECO:0000259" key="11">
    <source>
        <dbReference type="Pfam" id="PF05008"/>
    </source>
</evidence>
<dbReference type="InterPro" id="IPR038407">
    <property type="entry name" value="v-SNARE_N_sf"/>
</dbReference>
<gene>
    <name evidence="12" type="ORF">SteCoe_21782</name>
</gene>
<feature type="coiled-coil region" evidence="9">
    <location>
        <begin position="35"/>
        <end position="91"/>
    </location>
</feature>
<dbReference type="PANTHER" id="PTHR21230:SF26">
    <property type="entry name" value="VESICLE TRANSPORT THROUGH INTERACTION WITH T-SNARES HOMOLOG 1A"/>
    <property type="match status" value="1"/>
</dbReference>
<dbReference type="InterPro" id="IPR007705">
    <property type="entry name" value="Vesicle_trsprt_v-SNARE_N"/>
</dbReference>
<dbReference type="InterPro" id="IPR010989">
    <property type="entry name" value="SNARE"/>
</dbReference>
<evidence type="ECO:0000256" key="3">
    <source>
        <dbReference type="ARBA" id="ARBA00022448"/>
    </source>
</evidence>
<dbReference type="GO" id="GO:0005794">
    <property type="term" value="C:Golgi apparatus"/>
    <property type="evidence" value="ECO:0007669"/>
    <property type="project" value="TreeGrafter"/>
</dbReference>
<dbReference type="GO" id="GO:0012507">
    <property type="term" value="C:ER to Golgi transport vesicle membrane"/>
    <property type="evidence" value="ECO:0007669"/>
    <property type="project" value="TreeGrafter"/>
</dbReference>
<dbReference type="GO" id="GO:0000149">
    <property type="term" value="F:SNARE binding"/>
    <property type="evidence" value="ECO:0007669"/>
    <property type="project" value="TreeGrafter"/>
</dbReference>
<feature type="transmembrane region" description="Helical" evidence="10">
    <location>
        <begin position="193"/>
        <end position="212"/>
    </location>
</feature>
<proteinExistence type="inferred from homology"/>
<name>A0A1R2BNL3_9CILI</name>
<accession>A0A1R2BNL3</accession>
<dbReference type="SUPFAM" id="SSF47661">
    <property type="entry name" value="t-snare proteins"/>
    <property type="match status" value="1"/>
</dbReference>
<sequence>MFQSYEEDFGRLLNSLQKKIATAPSLGNEVWESAISEGSNELQEAEKCLRQMEIEISMMPSSSRVSISSQVRRYRDDFDEVKRNFRKEETKFTDQKSRETLMGARLDNGFGNHREKLIQKEGNMLSQQIMRLEQGKKAALEAEGSAIDAMGQLKGQREVLERAIVNNREVGDQLSQGHRVINNIARRNIQNKLIMLGIAILLVSAIVFLIYIKLS</sequence>
<keyword evidence="8 10" id="KW-0472">Membrane</keyword>
<evidence type="ECO:0000256" key="1">
    <source>
        <dbReference type="ARBA" id="ARBA00004211"/>
    </source>
</evidence>
<evidence type="ECO:0000256" key="5">
    <source>
        <dbReference type="ARBA" id="ARBA00022927"/>
    </source>
</evidence>
<dbReference type="AlphaFoldDB" id="A0A1R2BNL3"/>
<keyword evidence="3" id="KW-0813">Transport</keyword>